<proteinExistence type="inferred from homology"/>
<dbReference type="Pfam" id="PF04542">
    <property type="entry name" value="Sigma70_r2"/>
    <property type="match status" value="1"/>
</dbReference>
<keyword evidence="3" id="KW-0731">Sigma factor</keyword>
<protein>
    <submittedName>
        <fullName evidence="9">Unannotated protein</fullName>
    </submittedName>
</protein>
<dbReference type="InterPro" id="IPR007627">
    <property type="entry name" value="RNA_pol_sigma70_r2"/>
</dbReference>
<name>A0A6J7RS51_9ZZZZ</name>
<dbReference type="InterPro" id="IPR014284">
    <property type="entry name" value="RNA_pol_sigma-70_dom"/>
</dbReference>
<dbReference type="InterPro" id="IPR036388">
    <property type="entry name" value="WH-like_DNA-bd_sf"/>
</dbReference>
<dbReference type="PANTHER" id="PTHR43133:SF8">
    <property type="entry name" value="RNA POLYMERASE SIGMA FACTOR HI_1459-RELATED"/>
    <property type="match status" value="1"/>
</dbReference>
<feature type="domain" description="Putative zinc-finger" evidence="8">
    <location>
        <begin position="188"/>
        <end position="222"/>
    </location>
</feature>
<dbReference type="SUPFAM" id="SSF88946">
    <property type="entry name" value="Sigma2 domain of RNA polymerase sigma factors"/>
    <property type="match status" value="1"/>
</dbReference>
<evidence type="ECO:0000256" key="4">
    <source>
        <dbReference type="ARBA" id="ARBA00023125"/>
    </source>
</evidence>
<dbReference type="Gene3D" id="1.10.1740.10">
    <property type="match status" value="1"/>
</dbReference>
<evidence type="ECO:0000256" key="2">
    <source>
        <dbReference type="ARBA" id="ARBA00023015"/>
    </source>
</evidence>
<dbReference type="InterPro" id="IPR013325">
    <property type="entry name" value="RNA_pol_sigma_r2"/>
</dbReference>
<organism evidence="9">
    <name type="scientific">freshwater metagenome</name>
    <dbReference type="NCBI Taxonomy" id="449393"/>
    <lineage>
        <taxon>unclassified sequences</taxon>
        <taxon>metagenomes</taxon>
        <taxon>ecological metagenomes</taxon>
    </lineage>
</organism>
<evidence type="ECO:0000256" key="5">
    <source>
        <dbReference type="ARBA" id="ARBA00023163"/>
    </source>
</evidence>
<keyword evidence="2" id="KW-0805">Transcription regulation</keyword>
<dbReference type="GO" id="GO:0016987">
    <property type="term" value="F:sigma factor activity"/>
    <property type="evidence" value="ECO:0007669"/>
    <property type="project" value="UniProtKB-KW"/>
</dbReference>
<dbReference type="InterPro" id="IPR013324">
    <property type="entry name" value="RNA_pol_sigma_r3/r4-like"/>
</dbReference>
<comment type="similarity">
    <text evidence="1">Belongs to the sigma-70 factor family. ECF subfamily.</text>
</comment>
<sequence length="407" mass="43171">MEQTNHDSPPLRRAATKPELDALVIDMVQRHAASLLRLARRHSLCADDAEDAYQRGLEIFIKHAPRLDPERTPGWLRTVVKHEAMAVRRVRQRDLAPSEIDFDQIESDRGGSPEERALGFEQVAQSAEALARLKPQEVRALWLRSQGNSYDEIQAETGWSRTKVNRCLYEGRRAFISRYAGIESGEECKRWESALSALVDGEATTAQLVELRPHLRQCGSCRGVVRELHRSSAPLAAVFPVGLLAAAGTQADAAGNVFVRSCESLSSWAAERSAASLVRAQIVTESVVGAAGKATAVVAATAAAASGSAVALDQAPSASQSTARLALVSGHSFSQSESGRAQSALAEHRAHQRARRHARMVVSVAAAESAASSAAAPAPSAPTAPTAAATSSAPATPVSANAEMGLE</sequence>
<dbReference type="EMBL" id="CAFBPX010000047">
    <property type="protein sequence ID" value="CAB5031647.1"/>
    <property type="molecule type" value="Genomic_DNA"/>
</dbReference>
<evidence type="ECO:0000259" key="7">
    <source>
        <dbReference type="Pfam" id="PF04542"/>
    </source>
</evidence>
<reference evidence="9" key="1">
    <citation type="submission" date="2020-05" db="EMBL/GenBank/DDBJ databases">
        <authorList>
            <person name="Chiriac C."/>
            <person name="Salcher M."/>
            <person name="Ghai R."/>
            <person name="Kavagutti S V."/>
        </authorList>
    </citation>
    <scope>NUCLEOTIDE SEQUENCE</scope>
</reference>
<gene>
    <name evidence="9" type="ORF">UFOPK4175_00389</name>
</gene>
<dbReference type="InterPro" id="IPR027383">
    <property type="entry name" value="Znf_put"/>
</dbReference>
<dbReference type="GO" id="GO:0003677">
    <property type="term" value="F:DNA binding"/>
    <property type="evidence" value="ECO:0007669"/>
    <property type="project" value="UniProtKB-KW"/>
</dbReference>
<dbReference type="PANTHER" id="PTHR43133">
    <property type="entry name" value="RNA POLYMERASE ECF-TYPE SIGMA FACTO"/>
    <property type="match status" value="1"/>
</dbReference>
<evidence type="ECO:0000256" key="6">
    <source>
        <dbReference type="SAM" id="MobiDB-lite"/>
    </source>
</evidence>
<dbReference type="InterPro" id="IPR039425">
    <property type="entry name" value="RNA_pol_sigma-70-like"/>
</dbReference>
<evidence type="ECO:0000259" key="8">
    <source>
        <dbReference type="Pfam" id="PF13490"/>
    </source>
</evidence>
<keyword evidence="5" id="KW-0804">Transcription</keyword>
<dbReference type="SUPFAM" id="SSF88659">
    <property type="entry name" value="Sigma3 and sigma4 domains of RNA polymerase sigma factors"/>
    <property type="match status" value="1"/>
</dbReference>
<evidence type="ECO:0000256" key="3">
    <source>
        <dbReference type="ARBA" id="ARBA00023082"/>
    </source>
</evidence>
<feature type="domain" description="RNA polymerase sigma-70 region 2" evidence="7">
    <location>
        <begin position="27"/>
        <end position="91"/>
    </location>
</feature>
<dbReference type="NCBIfam" id="TIGR02937">
    <property type="entry name" value="sigma70-ECF"/>
    <property type="match status" value="1"/>
</dbReference>
<dbReference type="GO" id="GO:0006352">
    <property type="term" value="P:DNA-templated transcription initiation"/>
    <property type="evidence" value="ECO:0007669"/>
    <property type="project" value="InterPro"/>
</dbReference>
<feature type="compositionally biased region" description="Low complexity" evidence="6">
    <location>
        <begin position="373"/>
        <end position="400"/>
    </location>
</feature>
<keyword evidence="4" id="KW-0238">DNA-binding</keyword>
<dbReference type="AlphaFoldDB" id="A0A6J7RS51"/>
<dbReference type="Gene3D" id="1.10.10.10">
    <property type="entry name" value="Winged helix-like DNA-binding domain superfamily/Winged helix DNA-binding domain"/>
    <property type="match status" value="1"/>
</dbReference>
<feature type="region of interest" description="Disordered" evidence="6">
    <location>
        <begin position="373"/>
        <end position="407"/>
    </location>
</feature>
<accession>A0A6J7RS51</accession>
<evidence type="ECO:0000256" key="1">
    <source>
        <dbReference type="ARBA" id="ARBA00010641"/>
    </source>
</evidence>
<evidence type="ECO:0000313" key="9">
    <source>
        <dbReference type="EMBL" id="CAB5031647.1"/>
    </source>
</evidence>
<dbReference type="Pfam" id="PF13490">
    <property type="entry name" value="zf-HC2"/>
    <property type="match status" value="1"/>
</dbReference>